<evidence type="ECO:0000256" key="1">
    <source>
        <dbReference type="ARBA" id="ARBA00009865"/>
    </source>
</evidence>
<keyword evidence="7" id="KW-0732">Signal</keyword>
<dbReference type="AlphaFoldDB" id="A0A4U0U1X4"/>
<dbReference type="OrthoDB" id="3879658at2759"/>
<feature type="chain" id="PRO_5020357225" evidence="7">
    <location>
        <begin position="17"/>
        <end position="341"/>
    </location>
</feature>
<protein>
    <submittedName>
        <fullName evidence="8">Uncharacterized protein</fullName>
    </submittedName>
</protein>
<dbReference type="Gene3D" id="2.115.10.20">
    <property type="entry name" value="Glycosyl hydrolase domain, family 43"/>
    <property type="match status" value="1"/>
</dbReference>
<name>A0A4U0U1X4_9PEZI</name>
<accession>A0A4U0U1X4</accession>
<dbReference type="CDD" id="cd08999">
    <property type="entry name" value="GH43_ABN-like"/>
    <property type="match status" value="1"/>
</dbReference>
<keyword evidence="3 6" id="KW-0326">Glycosidase</keyword>
<evidence type="ECO:0000313" key="9">
    <source>
        <dbReference type="Proteomes" id="UP000308549"/>
    </source>
</evidence>
<dbReference type="Pfam" id="PF04616">
    <property type="entry name" value="Glyco_hydro_43"/>
    <property type="match status" value="1"/>
</dbReference>
<dbReference type="PANTHER" id="PTHR42812:SF5">
    <property type="entry name" value="ENDO-ARABINASE"/>
    <property type="match status" value="1"/>
</dbReference>
<feature type="site" description="Important for catalytic activity, responsible for pKa modulation of the active site Glu and correct orientation of both the proton donor and substrate" evidence="5">
    <location>
        <position position="171"/>
    </location>
</feature>
<evidence type="ECO:0000256" key="4">
    <source>
        <dbReference type="PIRSR" id="PIRSR606710-1"/>
    </source>
</evidence>
<evidence type="ECO:0000256" key="7">
    <source>
        <dbReference type="SAM" id="SignalP"/>
    </source>
</evidence>
<keyword evidence="2 6" id="KW-0378">Hydrolase</keyword>
<feature type="active site" description="Proton donor" evidence="4">
    <location>
        <position position="245"/>
    </location>
</feature>
<dbReference type="PANTHER" id="PTHR42812">
    <property type="entry name" value="BETA-XYLOSIDASE"/>
    <property type="match status" value="1"/>
</dbReference>
<dbReference type="InterPro" id="IPR051795">
    <property type="entry name" value="Glycosyl_Hydrlase_43"/>
</dbReference>
<comment type="caution">
    <text evidence="8">The sequence shown here is derived from an EMBL/GenBank/DDBJ whole genome shotgun (WGS) entry which is preliminary data.</text>
</comment>
<comment type="similarity">
    <text evidence="1 6">Belongs to the glycosyl hydrolase 43 family.</text>
</comment>
<evidence type="ECO:0000256" key="3">
    <source>
        <dbReference type="ARBA" id="ARBA00023295"/>
    </source>
</evidence>
<evidence type="ECO:0000256" key="2">
    <source>
        <dbReference type="ARBA" id="ARBA00022801"/>
    </source>
</evidence>
<sequence length="341" mass="35823">MALLALWAFFIQLCISSPIPRPEISLVEWSKVKRSESGSLMGGVNFPDPCIVQYGSYWYAFATRTVGSGIHIQVAQSSDFDSWSLVYDDDGSQKDALPDLPPWVDSSSPNTWAPDVIQIDGQFVMYFSATSSSDSSKHCIGAATATSVTGPYTPISSSALICPLSQGGAIDASGYYDQATGNRYITYKIDGNSIGYGGACGNDVAPYVSTAIQLQQVSASDGVTLQGNASEILDNVGASDQGIVEAPSLVKSGSYYILFFSSGCFTQSTYTVNYATATSVTGPYTRAASPLFSTGTDGLTAPGGMDVFSDGEHMLFHAKAAGSVRALYNAVVRIDGGVVTA</sequence>
<evidence type="ECO:0000256" key="6">
    <source>
        <dbReference type="RuleBase" id="RU361187"/>
    </source>
</evidence>
<dbReference type="Proteomes" id="UP000308549">
    <property type="component" value="Unassembled WGS sequence"/>
</dbReference>
<evidence type="ECO:0000313" key="8">
    <source>
        <dbReference type="EMBL" id="TKA28961.1"/>
    </source>
</evidence>
<evidence type="ECO:0000256" key="5">
    <source>
        <dbReference type="PIRSR" id="PIRSR606710-2"/>
    </source>
</evidence>
<gene>
    <name evidence="8" type="ORF">B0A50_03373</name>
</gene>
<organism evidence="8 9">
    <name type="scientific">Salinomyces thailandicus</name>
    <dbReference type="NCBI Taxonomy" id="706561"/>
    <lineage>
        <taxon>Eukaryota</taxon>
        <taxon>Fungi</taxon>
        <taxon>Dikarya</taxon>
        <taxon>Ascomycota</taxon>
        <taxon>Pezizomycotina</taxon>
        <taxon>Dothideomycetes</taxon>
        <taxon>Dothideomycetidae</taxon>
        <taxon>Mycosphaerellales</taxon>
        <taxon>Teratosphaeriaceae</taxon>
        <taxon>Salinomyces</taxon>
    </lineage>
</organism>
<dbReference type="EMBL" id="NAJL01000016">
    <property type="protein sequence ID" value="TKA28961.1"/>
    <property type="molecule type" value="Genomic_DNA"/>
</dbReference>
<dbReference type="InterPro" id="IPR006710">
    <property type="entry name" value="Glyco_hydro_43"/>
</dbReference>
<proteinExistence type="inferred from homology"/>
<feature type="signal peptide" evidence="7">
    <location>
        <begin position="1"/>
        <end position="16"/>
    </location>
</feature>
<dbReference type="SUPFAM" id="SSF75005">
    <property type="entry name" value="Arabinanase/levansucrase/invertase"/>
    <property type="match status" value="1"/>
</dbReference>
<dbReference type="InterPro" id="IPR023296">
    <property type="entry name" value="Glyco_hydro_beta-prop_sf"/>
</dbReference>
<feature type="active site" description="Proton acceptor" evidence="4">
    <location>
        <position position="48"/>
    </location>
</feature>
<reference evidence="8 9" key="1">
    <citation type="submission" date="2017-03" db="EMBL/GenBank/DDBJ databases">
        <title>Genomes of endolithic fungi from Antarctica.</title>
        <authorList>
            <person name="Coleine C."/>
            <person name="Masonjones S."/>
            <person name="Stajich J.E."/>
        </authorList>
    </citation>
    <scope>NUCLEOTIDE SEQUENCE [LARGE SCALE GENOMIC DNA]</scope>
    <source>
        <strain evidence="8 9">CCFEE 6315</strain>
    </source>
</reference>
<dbReference type="GO" id="GO:0005975">
    <property type="term" value="P:carbohydrate metabolic process"/>
    <property type="evidence" value="ECO:0007669"/>
    <property type="project" value="InterPro"/>
</dbReference>
<keyword evidence="9" id="KW-1185">Reference proteome</keyword>
<dbReference type="GO" id="GO:0004553">
    <property type="term" value="F:hydrolase activity, hydrolyzing O-glycosyl compounds"/>
    <property type="evidence" value="ECO:0007669"/>
    <property type="project" value="InterPro"/>
</dbReference>